<feature type="binding site" evidence="7">
    <location>
        <position position="322"/>
    </location>
    <ligand>
        <name>3-phosphoshikimate</name>
        <dbReference type="ChEBI" id="CHEBI:145989"/>
    </ligand>
</feature>
<dbReference type="InterPro" id="IPR023193">
    <property type="entry name" value="EPSP_synthase_CS"/>
</dbReference>
<reference evidence="10" key="1">
    <citation type="submission" date="2023-07" db="EMBL/GenBank/DDBJ databases">
        <title>30 novel species of actinomycetes from the DSMZ collection.</title>
        <authorList>
            <person name="Nouioui I."/>
        </authorList>
    </citation>
    <scope>NUCLEOTIDE SEQUENCE [LARGE SCALE GENOMIC DNA]</scope>
    <source>
        <strain evidence="10">DSM 44399</strain>
    </source>
</reference>
<comment type="function">
    <text evidence="7">Catalyzes the transfer of the enolpyruvyl moiety of phosphoenolpyruvate (PEP) to the 5-hydroxyl of shikimate-3-phosphate (S3P) to produce enolpyruvyl shikimate-3-phosphate and inorganic phosphate.</text>
</comment>
<keyword evidence="3 7" id="KW-0028">Amino-acid biosynthesis</keyword>
<dbReference type="EMBL" id="JAVREH010000026">
    <property type="protein sequence ID" value="MDT0263004.1"/>
    <property type="molecule type" value="Genomic_DNA"/>
</dbReference>
<comment type="caution">
    <text evidence="9">The sequence shown here is derived from an EMBL/GenBank/DDBJ whole genome shotgun (WGS) entry which is preliminary data.</text>
</comment>
<evidence type="ECO:0000256" key="6">
    <source>
        <dbReference type="ARBA" id="ARBA00044633"/>
    </source>
</evidence>
<dbReference type="CDD" id="cd01556">
    <property type="entry name" value="EPSP_synthase"/>
    <property type="match status" value="1"/>
</dbReference>
<name>A0ABU2JE96_9ACTN</name>
<keyword evidence="5 7" id="KW-0057">Aromatic amino acid biosynthesis</keyword>
<feature type="active site" description="Proton acceptor" evidence="7">
    <location>
        <position position="299"/>
    </location>
</feature>
<dbReference type="PANTHER" id="PTHR21090">
    <property type="entry name" value="AROM/DEHYDROQUINATE SYNTHASE"/>
    <property type="match status" value="1"/>
</dbReference>
<dbReference type="EC" id="2.5.1.19" evidence="7"/>
<sequence length="418" mass="44379">MTSIVVEVRIPGSKSVTARALFLSATAAGTSELLHPLRSDDTEAFAAGLTSLGYPVQLSESSWTVTGSAAGPSGQASVYCRDAGTAARFLPTLAGCGSGRFRFDASEQLRRRPIQPVTDALRKLGAKVSFEGAEDHLPFTIDTSGLTGGSIEVDAEVSSQFLTGLLMSAPLMRDGLTIHVPRLVSAPYIEMTVRMMASFGVRVETDGTTFAVPAQPYSAQRYEVEPDASTSSYFFAAAALTGNSITVSGLGSGSLQGDVEFARILQQMGAEVDFGERHITVTGTGQLHGIDVNMRDVSDTMPTLAAIAPFADGPVRISDVANTRVKECDRLEACAVNLRRLGIQVSTGPDWIEVQPGTPEPALMECFHDHRIAMSFSITGLRTPGITLDDPDCVRKTFPEFHEVLAGVRQAWGSSNGA</sequence>
<dbReference type="InterPro" id="IPR036968">
    <property type="entry name" value="Enolpyruvate_Tfrase_sf"/>
</dbReference>
<evidence type="ECO:0000313" key="10">
    <source>
        <dbReference type="Proteomes" id="UP001183176"/>
    </source>
</evidence>
<evidence type="ECO:0000256" key="4">
    <source>
        <dbReference type="ARBA" id="ARBA00022679"/>
    </source>
</evidence>
<dbReference type="Gene3D" id="3.65.10.10">
    <property type="entry name" value="Enolpyruvate transferase domain"/>
    <property type="match status" value="2"/>
</dbReference>
<feature type="binding site" evidence="7">
    <location>
        <position position="19"/>
    </location>
    <ligand>
        <name>3-phosphoshikimate</name>
        <dbReference type="ChEBI" id="CHEBI:145989"/>
    </ligand>
</feature>
<dbReference type="SUPFAM" id="SSF55205">
    <property type="entry name" value="EPT/RTPC-like"/>
    <property type="match status" value="1"/>
</dbReference>
<feature type="binding site" evidence="7">
    <location>
        <position position="112"/>
    </location>
    <ligand>
        <name>phosphoenolpyruvate</name>
        <dbReference type="ChEBI" id="CHEBI:58702"/>
    </ligand>
</feature>
<dbReference type="GO" id="GO:0003866">
    <property type="term" value="F:3-phosphoshikimate 1-carboxyvinyltransferase activity"/>
    <property type="evidence" value="ECO:0007669"/>
    <property type="project" value="UniProtKB-EC"/>
</dbReference>
<keyword evidence="10" id="KW-1185">Reference proteome</keyword>
<evidence type="ECO:0000256" key="7">
    <source>
        <dbReference type="HAMAP-Rule" id="MF_00210"/>
    </source>
</evidence>
<evidence type="ECO:0000256" key="2">
    <source>
        <dbReference type="ARBA" id="ARBA00009948"/>
    </source>
</evidence>
<comment type="catalytic activity">
    <reaction evidence="6">
        <text>3-phosphoshikimate + phosphoenolpyruvate = 5-O-(1-carboxyvinyl)-3-phosphoshikimate + phosphate</text>
        <dbReference type="Rhea" id="RHEA:21256"/>
        <dbReference type="ChEBI" id="CHEBI:43474"/>
        <dbReference type="ChEBI" id="CHEBI:57701"/>
        <dbReference type="ChEBI" id="CHEBI:58702"/>
        <dbReference type="ChEBI" id="CHEBI:145989"/>
        <dbReference type="EC" id="2.5.1.19"/>
    </reaction>
    <physiologicalReaction direction="left-to-right" evidence="6">
        <dbReference type="Rhea" id="RHEA:21257"/>
    </physiologicalReaction>
</comment>
<dbReference type="Proteomes" id="UP001183176">
    <property type="component" value="Unassembled WGS sequence"/>
</dbReference>
<feature type="binding site" evidence="7">
    <location>
        <position position="160"/>
    </location>
    <ligand>
        <name>phosphoenolpyruvate</name>
        <dbReference type="ChEBI" id="CHEBI:58702"/>
    </ligand>
</feature>
<accession>A0ABU2JE96</accession>
<feature type="binding site" evidence="7">
    <location>
        <position position="14"/>
    </location>
    <ligand>
        <name>phosphoenolpyruvate</name>
        <dbReference type="ChEBI" id="CHEBI:58702"/>
    </ligand>
</feature>
<protein>
    <recommendedName>
        <fullName evidence="7">3-phosphoshikimate 1-carboxyvinyltransferase</fullName>
        <ecNumber evidence="7">2.5.1.19</ecNumber>
    </recommendedName>
    <alternativeName>
        <fullName evidence="7">5-enolpyruvylshikimate-3-phosphate synthase</fullName>
        <shortName evidence="7">EPSP synthase</shortName>
        <shortName evidence="7">EPSPS</shortName>
    </alternativeName>
</protein>
<feature type="binding site" evidence="7">
    <location>
        <position position="160"/>
    </location>
    <ligand>
        <name>3-phosphoshikimate</name>
        <dbReference type="ChEBI" id="CHEBI:145989"/>
    </ligand>
</feature>
<gene>
    <name evidence="7 9" type="primary">aroA</name>
    <name evidence="9" type="ORF">RM423_16555</name>
</gene>
<feature type="binding site" evidence="7">
    <location>
        <position position="326"/>
    </location>
    <ligand>
        <name>3-phosphoshikimate</name>
        <dbReference type="ChEBI" id="CHEBI:145989"/>
    </ligand>
</feature>
<evidence type="ECO:0000256" key="5">
    <source>
        <dbReference type="ARBA" id="ARBA00023141"/>
    </source>
</evidence>
<evidence type="ECO:0000256" key="1">
    <source>
        <dbReference type="ARBA" id="ARBA00004811"/>
    </source>
</evidence>
<feature type="binding site" evidence="7">
    <location>
        <position position="14"/>
    </location>
    <ligand>
        <name>3-phosphoshikimate</name>
        <dbReference type="ChEBI" id="CHEBI:145989"/>
    </ligand>
</feature>
<keyword evidence="4 7" id="KW-0808">Transferase</keyword>
<feature type="binding site" evidence="7">
    <location>
        <position position="15"/>
    </location>
    <ligand>
        <name>3-phosphoshikimate</name>
        <dbReference type="ChEBI" id="CHEBI:145989"/>
    </ligand>
</feature>
<dbReference type="Pfam" id="PF00275">
    <property type="entry name" value="EPSP_synthase"/>
    <property type="match status" value="1"/>
</dbReference>
<feature type="domain" description="Enolpyruvate transferase" evidence="8">
    <location>
        <begin position="5"/>
        <end position="405"/>
    </location>
</feature>
<comment type="pathway">
    <text evidence="1 7">Metabolic intermediate biosynthesis; chorismate biosynthesis; chorismate from D-erythrose 4-phosphate and phosphoenolpyruvate: step 6/7.</text>
</comment>
<feature type="binding site" evidence="7">
    <location>
        <position position="330"/>
    </location>
    <ligand>
        <name>phosphoenolpyruvate</name>
        <dbReference type="ChEBI" id="CHEBI:58702"/>
    </ligand>
</feature>
<dbReference type="InterPro" id="IPR006264">
    <property type="entry name" value="EPSP_synthase"/>
</dbReference>
<dbReference type="PROSITE" id="PS00885">
    <property type="entry name" value="EPSP_SYNTHASE_2"/>
    <property type="match status" value="1"/>
</dbReference>
<dbReference type="PIRSF" id="PIRSF000505">
    <property type="entry name" value="EPSPS"/>
    <property type="match status" value="1"/>
</dbReference>
<dbReference type="PANTHER" id="PTHR21090:SF5">
    <property type="entry name" value="PENTAFUNCTIONAL AROM POLYPEPTIDE"/>
    <property type="match status" value="1"/>
</dbReference>
<comment type="subunit">
    <text evidence="7">Monomer.</text>
</comment>
<feature type="binding site" evidence="7">
    <location>
        <position position="396"/>
    </location>
    <ligand>
        <name>phosphoenolpyruvate</name>
        <dbReference type="ChEBI" id="CHEBI:58702"/>
    </ligand>
</feature>
<evidence type="ECO:0000256" key="3">
    <source>
        <dbReference type="ARBA" id="ARBA00022605"/>
    </source>
</evidence>
<feature type="binding site" evidence="7">
    <location>
        <position position="371"/>
    </location>
    <ligand>
        <name>phosphoenolpyruvate</name>
        <dbReference type="ChEBI" id="CHEBI:58702"/>
    </ligand>
</feature>
<evidence type="ECO:0000313" key="9">
    <source>
        <dbReference type="EMBL" id="MDT0263004.1"/>
    </source>
</evidence>
<dbReference type="InterPro" id="IPR013792">
    <property type="entry name" value="RNA3'P_cycl/enolpyr_Trfase_a/b"/>
</dbReference>
<dbReference type="InterPro" id="IPR001986">
    <property type="entry name" value="Enolpyruvate_Tfrase_dom"/>
</dbReference>
<evidence type="ECO:0000259" key="8">
    <source>
        <dbReference type="Pfam" id="PF00275"/>
    </source>
</evidence>
<dbReference type="RefSeq" id="WP_311424151.1">
    <property type="nucleotide sequence ID" value="NZ_JAVREH010000026.1"/>
</dbReference>
<comment type="similarity">
    <text evidence="2 7">Belongs to the EPSP synthase family.</text>
</comment>
<feature type="binding site" evidence="7">
    <location>
        <position position="159"/>
    </location>
    <ligand>
        <name>3-phosphoshikimate</name>
        <dbReference type="ChEBI" id="CHEBI:145989"/>
    </ligand>
</feature>
<feature type="binding site" evidence="7">
    <location>
        <position position="299"/>
    </location>
    <ligand>
        <name>3-phosphoshikimate</name>
        <dbReference type="ChEBI" id="CHEBI:145989"/>
    </ligand>
</feature>
<feature type="binding site" evidence="7">
    <location>
        <position position="158"/>
    </location>
    <ligand>
        <name>3-phosphoshikimate</name>
        <dbReference type="ChEBI" id="CHEBI:145989"/>
    </ligand>
</feature>
<keyword evidence="7" id="KW-0963">Cytoplasm</keyword>
<dbReference type="NCBIfam" id="TIGR01356">
    <property type="entry name" value="aroA"/>
    <property type="match status" value="1"/>
</dbReference>
<comment type="subcellular location">
    <subcellularLocation>
        <location evidence="7">Cytoplasm</location>
    </subcellularLocation>
</comment>
<organism evidence="9 10">
    <name type="scientific">Jatrophihabitans lederbergiae</name>
    <dbReference type="NCBI Taxonomy" id="3075547"/>
    <lineage>
        <taxon>Bacteria</taxon>
        <taxon>Bacillati</taxon>
        <taxon>Actinomycetota</taxon>
        <taxon>Actinomycetes</taxon>
        <taxon>Jatrophihabitantales</taxon>
        <taxon>Jatrophihabitantaceae</taxon>
        <taxon>Jatrophihabitans</taxon>
    </lineage>
</organism>
<proteinExistence type="inferred from homology"/>
<feature type="binding site" evidence="7">
    <location>
        <position position="84"/>
    </location>
    <ligand>
        <name>phosphoenolpyruvate</name>
        <dbReference type="ChEBI" id="CHEBI:58702"/>
    </ligand>
</feature>
<comment type="caution">
    <text evidence="7">Lacks conserved residue(s) required for the propagation of feature annotation.</text>
</comment>
<dbReference type="HAMAP" id="MF_00210">
    <property type="entry name" value="EPSP_synth"/>
    <property type="match status" value="1"/>
</dbReference>